<evidence type="ECO:0000313" key="1">
    <source>
        <dbReference type="EMBL" id="QXJ20584.1"/>
    </source>
</evidence>
<dbReference type="RefSeq" id="WP_231333663.1">
    <property type="nucleotide sequence ID" value="NZ_CP059572.1"/>
</dbReference>
<protein>
    <submittedName>
        <fullName evidence="1">Phosphotransferase</fullName>
    </submittedName>
</protein>
<evidence type="ECO:0000313" key="2">
    <source>
        <dbReference type="Proteomes" id="UP001049518"/>
    </source>
</evidence>
<dbReference type="Proteomes" id="UP001049518">
    <property type="component" value="Chromosome"/>
</dbReference>
<dbReference type="InterPro" id="IPR011009">
    <property type="entry name" value="Kinase-like_dom_sf"/>
</dbReference>
<name>A0ABX8QQV8_9ACTN</name>
<dbReference type="Gene3D" id="3.90.1200.10">
    <property type="match status" value="1"/>
</dbReference>
<dbReference type="InterPro" id="IPR006748">
    <property type="entry name" value="NH2Glyco/OHUrea_AB-resist_kin"/>
</dbReference>
<dbReference type="Pfam" id="PF04655">
    <property type="entry name" value="APH_6_hur"/>
    <property type="match status" value="1"/>
</dbReference>
<keyword evidence="2" id="KW-1185">Reference proteome</keyword>
<proteinExistence type="predicted"/>
<sequence length="306" mass="32520">MPPLPPDLVRNAVDAWGEDGRRWLDGLPSLLSALAAEWRLRPEAVTPYDLSFHWVVPVRREDGTDAVLKLGPPGPGHLDAEAAALELFAGGGAVRLLEYDRDRGALLLERARPGTPLSSLVPDEDAAATAAFVQVARGLRRAAPEDSPLPVLERAGVAFSRHLAEHPGDGPLPRSLVERAGALFAELCADAPERVVLHGDLHHDNILRCGSGGWLAIDPHGYVGDPGYETGALFYNPAIDDRDPALLGLVPARIEQVADGLGIPPDRVAAWAFVKAVLSEVWTAEGGGRPGSRALDVALSLADRLP</sequence>
<reference evidence="1" key="1">
    <citation type="submission" date="2020-07" db="EMBL/GenBank/DDBJ databases">
        <authorList>
            <person name="Tarantini F.S."/>
            <person name="Hong K.W."/>
            <person name="Chan K.G."/>
        </authorList>
    </citation>
    <scope>NUCLEOTIDE SEQUENCE</scope>
    <source>
        <strain evidence="1">32-07</strain>
    </source>
</reference>
<dbReference type="SUPFAM" id="SSF56112">
    <property type="entry name" value="Protein kinase-like (PK-like)"/>
    <property type="match status" value="1"/>
</dbReference>
<accession>A0ABX8QQV8</accession>
<organism evidence="1 2">
    <name type="scientific">Actinomadura graeca</name>
    <dbReference type="NCBI Taxonomy" id="2750812"/>
    <lineage>
        <taxon>Bacteria</taxon>
        <taxon>Bacillati</taxon>
        <taxon>Actinomycetota</taxon>
        <taxon>Actinomycetes</taxon>
        <taxon>Streptosporangiales</taxon>
        <taxon>Thermomonosporaceae</taxon>
        <taxon>Actinomadura</taxon>
    </lineage>
</organism>
<dbReference type="EMBL" id="CP059572">
    <property type="protein sequence ID" value="QXJ20584.1"/>
    <property type="molecule type" value="Genomic_DNA"/>
</dbReference>
<gene>
    <name evidence="1" type="ORF">AGRA3207_001319</name>
</gene>